<comment type="caution">
    <text evidence="7">The sequence shown here is derived from an EMBL/GenBank/DDBJ whole genome shotgun (WGS) entry which is preliminary data.</text>
</comment>
<gene>
    <name evidence="7" type="ORF">Agub_g11802</name>
</gene>
<dbReference type="GO" id="GO:0000226">
    <property type="term" value="P:microtubule cytoskeleton organization"/>
    <property type="evidence" value="ECO:0007669"/>
    <property type="project" value="TreeGrafter"/>
</dbReference>
<sequence length="317" mass="35479">GVYGYLHMDSWDLLWSVTAKAALAADLLRPHQMLAIVPGLLAVSRKTTLVRSLRDTFGEAAWGIVPRSFKLPDELDEWGRWVAEHPEQDTGLWMLKNNKQRGTGLRLVRTRDAFSACFESVSRPDLPPGLRLYRWYLAQQYITRPLLIDGRKFGVRVWVLVSDVAPLRLYMYGRGLVLFSSHRYDMEQLSADLEEAEGEGGGRQQDTGRDSSSARAPPPGHVTNYAQNENGEVWSLGQLAAHMGEPAFGKLWSAMCRSAAASFAAALPRCAQVMESVRPPPHACFQFFGLDFLVEEGGRPWLLEVNATPSMKMDEWG</sequence>
<protein>
    <recommendedName>
        <fullName evidence="4">Tubulin--tyrosine ligase-like protein 5</fullName>
    </recommendedName>
</protein>
<dbReference type="SUPFAM" id="SSF56059">
    <property type="entry name" value="Glutathione synthetase ATP-binding domain-like"/>
    <property type="match status" value="1"/>
</dbReference>
<keyword evidence="1" id="KW-0436">Ligase</keyword>
<dbReference type="GO" id="GO:0036064">
    <property type="term" value="C:ciliary basal body"/>
    <property type="evidence" value="ECO:0007669"/>
    <property type="project" value="TreeGrafter"/>
</dbReference>
<organism evidence="7 8">
    <name type="scientific">Astrephomene gubernaculifera</name>
    <dbReference type="NCBI Taxonomy" id="47775"/>
    <lineage>
        <taxon>Eukaryota</taxon>
        <taxon>Viridiplantae</taxon>
        <taxon>Chlorophyta</taxon>
        <taxon>core chlorophytes</taxon>
        <taxon>Chlorophyceae</taxon>
        <taxon>CS clade</taxon>
        <taxon>Chlamydomonadales</taxon>
        <taxon>Astrephomenaceae</taxon>
        <taxon>Astrephomene</taxon>
    </lineage>
</organism>
<evidence type="ECO:0000256" key="5">
    <source>
        <dbReference type="ARBA" id="ARBA00049274"/>
    </source>
</evidence>
<dbReference type="AlphaFoldDB" id="A0AAD3DZ17"/>
<dbReference type="Proteomes" id="UP001054857">
    <property type="component" value="Unassembled WGS sequence"/>
</dbReference>
<evidence type="ECO:0000256" key="2">
    <source>
        <dbReference type="ARBA" id="ARBA00022741"/>
    </source>
</evidence>
<evidence type="ECO:0000256" key="6">
    <source>
        <dbReference type="SAM" id="MobiDB-lite"/>
    </source>
</evidence>
<keyword evidence="2" id="KW-0547">Nucleotide-binding</keyword>
<evidence type="ECO:0000256" key="4">
    <source>
        <dbReference type="ARBA" id="ARBA00041448"/>
    </source>
</evidence>
<dbReference type="InterPro" id="IPR004344">
    <property type="entry name" value="TTL/TTLL_fam"/>
</dbReference>
<dbReference type="EMBL" id="BMAR01000032">
    <property type="protein sequence ID" value="GFR49659.1"/>
    <property type="molecule type" value="Genomic_DNA"/>
</dbReference>
<feature type="region of interest" description="Disordered" evidence="6">
    <location>
        <begin position="193"/>
        <end position="222"/>
    </location>
</feature>
<evidence type="ECO:0000313" key="8">
    <source>
        <dbReference type="Proteomes" id="UP001054857"/>
    </source>
</evidence>
<dbReference type="PROSITE" id="PS51221">
    <property type="entry name" value="TTL"/>
    <property type="match status" value="1"/>
</dbReference>
<reference evidence="7 8" key="1">
    <citation type="journal article" date="2021" name="Sci. Rep.">
        <title>Genome sequencing of the multicellular alga Astrephomene provides insights into convergent evolution of germ-soma differentiation.</title>
        <authorList>
            <person name="Yamashita S."/>
            <person name="Yamamoto K."/>
            <person name="Matsuzaki R."/>
            <person name="Suzuki S."/>
            <person name="Yamaguchi H."/>
            <person name="Hirooka S."/>
            <person name="Minakuchi Y."/>
            <person name="Miyagishima S."/>
            <person name="Kawachi M."/>
            <person name="Toyoda A."/>
            <person name="Nozaki H."/>
        </authorList>
    </citation>
    <scope>NUCLEOTIDE SEQUENCE [LARGE SCALE GENOMIC DNA]</scope>
    <source>
        <strain evidence="7 8">NIES-4017</strain>
    </source>
</reference>
<evidence type="ECO:0000256" key="3">
    <source>
        <dbReference type="ARBA" id="ARBA00022840"/>
    </source>
</evidence>
<feature type="non-terminal residue" evidence="7">
    <location>
        <position position="317"/>
    </location>
</feature>
<evidence type="ECO:0000256" key="1">
    <source>
        <dbReference type="ARBA" id="ARBA00022598"/>
    </source>
</evidence>
<accession>A0AAD3DZ17</accession>
<evidence type="ECO:0000313" key="7">
    <source>
        <dbReference type="EMBL" id="GFR49659.1"/>
    </source>
</evidence>
<name>A0AAD3DZ17_9CHLO</name>
<dbReference type="GO" id="GO:0070740">
    <property type="term" value="F:tubulin-glutamic acid ligase activity"/>
    <property type="evidence" value="ECO:0007669"/>
    <property type="project" value="TreeGrafter"/>
</dbReference>
<keyword evidence="3" id="KW-0067">ATP-binding</keyword>
<comment type="catalytic activity">
    <reaction evidence="5">
        <text>L-glutamyl-[protein] + L-glutamate + ATP = gamma-L-glutamyl-L-glutamyl-[protein] + ADP + phosphate + H(+)</text>
        <dbReference type="Rhea" id="RHEA:60144"/>
        <dbReference type="Rhea" id="RHEA-COMP:10208"/>
        <dbReference type="Rhea" id="RHEA-COMP:15517"/>
        <dbReference type="ChEBI" id="CHEBI:15378"/>
        <dbReference type="ChEBI" id="CHEBI:29973"/>
        <dbReference type="ChEBI" id="CHEBI:29985"/>
        <dbReference type="ChEBI" id="CHEBI:30616"/>
        <dbReference type="ChEBI" id="CHEBI:43474"/>
        <dbReference type="ChEBI" id="CHEBI:143622"/>
        <dbReference type="ChEBI" id="CHEBI:456216"/>
    </reaction>
    <physiologicalReaction direction="left-to-right" evidence="5">
        <dbReference type="Rhea" id="RHEA:60145"/>
    </physiologicalReaction>
</comment>
<proteinExistence type="predicted"/>
<dbReference type="Pfam" id="PF03133">
    <property type="entry name" value="TTL"/>
    <property type="match status" value="2"/>
</dbReference>
<dbReference type="GO" id="GO:0015631">
    <property type="term" value="F:tubulin binding"/>
    <property type="evidence" value="ECO:0007669"/>
    <property type="project" value="TreeGrafter"/>
</dbReference>
<dbReference type="GO" id="GO:0005524">
    <property type="term" value="F:ATP binding"/>
    <property type="evidence" value="ECO:0007669"/>
    <property type="project" value="UniProtKB-KW"/>
</dbReference>
<dbReference type="PANTHER" id="PTHR12241:SF145">
    <property type="entry name" value="TUBULIN POLYGLUTAMYLASE TTLL5"/>
    <property type="match status" value="1"/>
</dbReference>
<dbReference type="Gene3D" id="3.30.470.20">
    <property type="entry name" value="ATP-grasp fold, B domain"/>
    <property type="match status" value="1"/>
</dbReference>
<dbReference type="PANTHER" id="PTHR12241">
    <property type="entry name" value="TUBULIN POLYGLUTAMYLASE"/>
    <property type="match status" value="1"/>
</dbReference>
<keyword evidence="8" id="KW-1185">Reference proteome</keyword>